<dbReference type="Gene3D" id="3.30.700.10">
    <property type="entry name" value="Glycoprotein, Type 4 Pilin"/>
    <property type="match status" value="1"/>
</dbReference>
<dbReference type="KEGG" id="nani:NCTC12227_00690"/>
<dbReference type="PROSITE" id="PS00409">
    <property type="entry name" value="PROKAR_NTER_METHYL"/>
    <property type="match status" value="1"/>
</dbReference>
<evidence type="ECO:0000256" key="5">
    <source>
        <dbReference type="ARBA" id="ARBA00022481"/>
    </source>
</evidence>
<dbReference type="AlphaFoldDB" id="A0A448UAP7"/>
<evidence type="ECO:0000256" key="6">
    <source>
        <dbReference type="ARBA" id="ARBA00022519"/>
    </source>
</evidence>
<evidence type="ECO:0000256" key="7">
    <source>
        <dbReference type="ARBA" id="ARBA00022692"/>
    </source>
</evidence>
<evidence type="ECO:0000256" key="10">
    <source>
        <dbReference type="ARBA" id="ARBA00025772"/>
    </source>
</evidence>
<evidence type="ECO:0000256" key="4">
    <source>
        <dbReference type="ARBA" id="ARBA00022475"/>
    </source>
</evidence>
<keyword evidence="7 12" id="KW-0812">Transmembrane</keyword>
<keyword evidence="4" id="KW-1003">Cell membrane</keyword>
<reference evidence="14 15" key="1">
    <citation type="submission" date="2018-12" db="EMBL/GenBank/DDBJ databases">
        <authorList>
            <consortium name="Pathogen Informatics"/>
        </authorList>
    </citation>
    <scope>NUCLEOTIDE SEQUENCE [LARGE SCALE GENOMIC DNA]</scope>
    <source>
        <strain evidence="14 15">NCTC12227</strain>
    </source>
</reference>
<accession>A0A448UAP7</accession>
<dbReference type="Proteomes" id="UP000268229">
    <property type="component" value="Chromosome"/>
</dbReference>
<evidence type="ECO:0000256" key="12">
    <source>
        <dbReference type="SAM" id="Phobius"/>
    </source>
</evidence>
<dbReference type="SUPFAM" id="SSF54523">
    <property type="entry name" value="Pili subunits"/>
    <property type="match status" value="1"/>
</dbReference>
<keyword evidence="6" id="KW-0997">Cell inner membrane</keyword>
<dbReference type="InterPro" id="IPR012902">
    <property type="entry name" value="N_methyl_site"/>
</dbReference>
<comment type="subcellular location">
    <subcellularLocation>
        <location evidence="1">Cell inner membrane</location>
        <topology evidence="1">Single-pass membrane protein</topology>
    </subcellularLocation>
</comment>
<evidence type="ECO:0000313" key="14">
    <source>
        <dbReference type="EMBL" id="VEJ20968.1"/>
    </source>
</evidence>
<keyword evidence="15" id="KW-1185">Reference proteome</keyword>
<organism evidence="14 15">
    <name type="scientific">Neisseria animaloris</name>
    <dbReference type="NCBI Taxonomy" id="326522"/>
    <lineage>
        <taxon>Bacteria</taxon>
        <taxon>Pseudomonadati</taxon>
        <taxon>Pseudomonadota</taxon>
        <taxon>Betaproteobacteria</taxon>
        <taxon>Neisseriales</taxon>
        <taxon>Neisseriaceae</taxon>
        <taxon>Neisseria</taxon>
    </lineage>
</organism>
<dbReference type="Pfam" id="PF12019">
    <property type="entry name" value="GspH"/>
    <property type="match status" value="1"/>
</dbReference>
<dbReference type="Pfam" id="PF07963">
    <property type="entry name" value="N_methyl"/>
    <property type="match status" value="1"/>
</dbReference>
<evidence type="ECO:0000256" key="2">
    <source>
        <dbReference type="ARBA" id="ARBA00011156"/>
    </source>
</evidence>
<dbReference type="InterPro" id="IPR022346">
    <property type="entry name" value="T2SS_GspH"/>
</dbReference>
<gene>
    <name evidence="14" type="primary">fimT</name>
    <name evidence="14" type="ORF">NCTC12227_00690</name>
</gene>
<dbReference type="EMBL" id="LR134516">
    <property type="protein sequence ID" value="VEJ20968.1"/>
    <property type="molecule type" value="Genomic_DNA"/>
</dbReference>
<dbReference type="OrthoDB" id="8594937at2"/>
<evidence type="ECO:0000256" key="11">
    <source>
        <dbReference type="ARBA" id="ARBA00030775"/>
    </source>
</evidence>
<evidence type="ECO:0000256" key="9">
    <source>
        <dbReference type="ARBA" id="ARBA00023136"/>
    </source>
</evidence>
<evidence type="ECO:0000256" key="1">
    <source>
        <dbReference type="ARBA" id="ARBA00004377"/>
    </source>
</evidence>
<sequence length="229" mass="25182">MRPKQQGFTLIELLIVISIVAIMAAIALPNMNHWIASRRVASQAEQMVNLLRFARSEAIRLNLPVYVCPVQIRKDGNPNAYCNEQYAGQGLAAFADRNGNGKYERKVDTDLRAIIFNSNNEAKRVIHTFETCDFNNVCTEGNLGWGFFSNGTFGYSTLTKGNGGGIDIKALKRSAGYVKISMTDASVTNENAKKERSRVVLINSGGRASVCLNSDDSKKCEYKAPSSKT</sequence>
<name>A0A448UAP7_9NEIS</name>
<keyword evidence="9 12" id="KW-0472">Membrane</keyword>
<dbReference type="GO" id="GO:0015628">
    <property type="term" value="P:protein secretion by the type II secretion system"/>
    <property type="evidence" value="ECO:0007669"/>
    <property type="project" value="InterPro"/>
</dbReference>
<dbReference type="InterPro" id="IPR045584">
    <property type="entry name" value="Pilin-like"/>
</dbReference>
<evidence type="ECO:0000256" key="8">
    <source>
        <dbReference type="ARBA" id="ARBA00022989"/>
    </source>
</evidence>
<evidence type="ECO:0000313" key="15">
    <source>
        <dbReference type="Proteomes" id="UP000268229"/>
    </source>
</evidence>
<feature type="transmembrane region" description="Helical" evidence="12">
    <location>
        <begin position="7"/>
        <end position="28"/>
    </location>
</feature>
<dbReference type="NCBIfam" id="TIGR02532">
    <property type="entry name" value="IV_pilin_GFxxxE"/>
    <property type="match status" value="1"/>
</dbReference>
<keyword evidence="8 12" id="KW-1133">Transmembrane helix</keyword>
<proteinExistence type="inferred from homology"/>
<keyword evidence="5" id="KW-0488">Methylation</keyword>
<comment type="similarity">
    <text evidence="10">Belongs to the GSP H family.</text>
</comment>
<feature type="domain" description="General secretion pathway GspH" evidence="13">
    <location>
        <begin position="43"/>
        <end position="159"/>
    </location>
</feature>
<comment type="subunit">
    <text evidence="2">The pili are polar flexible filaments of about 5.4 nanometers diameter and 2.5 micrometers average length; they consist of only a single polypeptide chain arranged in a helical configuration of five subunits per turn in the assembled pilus.</text>
</comment>
<dbReference type="GO" id="GO:0005886">
    <property type="term" value="C:plasma membrane"/>
    <property type="evidence" value="ECO:0007669"/>
    <property type="project" value="UniProtKB-SubCell"/>
</dbReference>
<dbReference type="GO" id="GO:0015627">
    <property type="term" value="C:type II protein secretion system complex"/>
    <property type="evidence" value="ECO:0007669"/>
    <property type="project" value="InterPro"/>
</dbReference>
<dbReference type="RefSeq" id="WP_107879255.1">
    <property type="nucleotide sequence ID" value="NZ_JBGNXI010000005.1"/>
</dbReference>
<evidence type="ECO:0000256" key="3">
    <source>
        <dbReference type="ARBA" id="ARBA00021549"/>
    </source>
</evidence>
<dbReference type="STRING" id="326522.BWD08_07185"/>
<protein>
    <recommendedName>
        <fullName evidence="3">Type II secretion system protein H</fullName>
    </recommendedName>
    <alternativeName>
        <fullName evidence="11">General secretion pathway protein H</fullName>
    </alternativeName>
</protein>
<evidence type="ECO:0000259" key="13">
    <source>
        <dbReference type="Pfam" id="PF12019"/>
    </source>
</evidence>